<dbReference type="OrthoDB" id="40227at10239"/>
<dbReference type="EMBL" id="AY569307">
    <property type="protein sequence ID" value="AAS89090.1"/>
    <property type="molecule type" value="Genomic_DNA"/>
</dbReference>
<dbReference type="Proteomes" id="UP000002609">
    <property type="component" value="Segment"/>
</dbReference>
<dbReference type="GeneID" id="2845988"/>
<dbReference type="RefSeq" id="YP_025011.1">
    <property type="nucleotide sequence ID" value="NC_005892.1"/>
</dbReference>
<keyword evidence="2" id="KW-1185">Reference proteome</keyword>
<evidence type="ECO:0000313" key="1">
    <source>
        <dbReference type="EMBL" id="AAS89090.1"/>
    </source>
</evidence>
<gene>
    <name evidence="1" type="ORF">A58</name>
</gene>
<accession>Q6Q0K1</accession>
<reference evidence="1 2" key="1">
    <citation type="journal article" date="2004" name="Proc. Natl. Acad. Sci. U.S.A.">
        <title>The structure of a thermophilic archaeal virus shows a double-stranded DNA viral capsid type that spans all domains of life.</title>
        <authorList>
            <person name="Rice G."/>
            <person name="Tang L."/>
            <person name="Stedman K."/>
            <person name="Roberto F."/>
            <person name="Spuhler J."/>
            <person name="Gillitzer E."/>
            <person name="Johnson J.E."/>
            <person name="Douglas T."/>
            <person name="Young M."/>
        </authorList>
    </citation>
    <scope>NUCLEOTIDE SEQUENCE</scope>
</reference>
<organism evidence="1 2">
    <name type="scientific">Sulfolobus turreted icosahedral virus 1</name>
    <dbReference type="NCBI Taxonomy" id="269145"/>
    <lineage>
        <taxon>Viruses</taxon>
        <taxon>Varidnaviria</taxon>
        <taxon>Abadenavirae</taxon>
        <taxon>Produgelaviricota</taxon>
        <taxon>Belvinaviricetes</taxon>
        <taxon>Belfryvirales</taxon>
        <taxon>Turriviridae</taxon>
        <taxon>Alphaturrivirus</taxon>
        <taxon>Alphaturrivirus yellowstonense</taxon>
    </lineage>
</organism>
<sequence length="58" mass="6716">MGWEVMAKGKKVYKTFPLDEETFQLLVKAQEKAKEKYGIDTKLGTIKLALKRLIEDEN</sequence>
<dbReference type="KEGG" id="vg:2845988"/>
<proteinExistence type="predicted"/>
<evidence type="ECO:0000313" key="2">
    <source>
        <dbReference type="Proteomes" id="UP000002609"/>
    </source>
</evidence>
<name>Q6Q0K1_9VIRU</name>
<protein>
    <submittedName>
        <fullName evidence="1">Uncharacterized protein</fullName>
    </submittedName>
</protein>